<accession>A0A2P6TZR7</accession>
<dbReference type="GO" id="GO:0005829">
    <property type="term" value="C:cytosol"/>
    <property type="evidence" value="ECO:0007669"/>
    <property type="project" value="TreeGrafter"/>
</dbReference>
<evidence type="ECO:0000313" key="2">
    <source>
        <dbReference type="EMBL" id="PRW59559.1"/>
    </source>
</evidence>
<keyword evidence="3" id="KW-1185">Reference proteome</keyword>
<dbReference type="FunFam" id="3.40.50.720:FF:000313">
    <property type="entry name" value="Chloroplast stem-loop binding protein of 41 kDa b, chloroplastic"/>
    <property type="match status" value="1"/>
</dbReference>
<dbReference type="InterPro" id="IPR001509">
    <property type="entry name" value="Epimerase_deHydtase"/>
</dbReference>
<reference evidence="2 3" key="1">
    <citation type="journal article" date="2018" name="Plant J.">
        <title>Genome sequences of Chlorella sorokiniana UTEX 1602 and Micractinium conductrix SAG 241.80: implications to maltose excretion by a green alga.</title>
        <authorList>
            <person name="Arriola M.B."/>
            <person name="Velmurugan N."/>
            <person name="Zhang Y."/>
            <person name="Plunkett M.H."/>
            <person name="Hondzo H."/>
            <person name="Barney B.M."/>
        </authorList>
    </citation>
    <scope>NUCLEOTIDE SEQUENCE [LARGE SCALE GENOMIC DNA]</scope>
    <source>
        <strain evidence="3">UTEX 1602</strain>
    </source>
</reference>
<dbReference type="GO" id="GO:0003978">
    <property type="term" value="F:UDP-glucose 4-epimerase activity"/>
    <property type="evidence" value="ECO:0007669"/>
    <property type="project" value="TreeGrafter"/>
</dbReference>
<evidence type="ECO:0000313" key="3">
    <source>
        <dbReference type="Proteomes" id="UP000239899"/>
    </source>
</evidence>
<dbReference type="PANTHER" id="PTHR43725">
    <property type="entry name" value="UDP-GLUCOSE 4-EPIMERASE"/>
    <property type="match status" value="1"/>
</dbReference>
<dbReference type="GO" id="GO:0005996">
    <property type="term" value="P:monosaccharide metabolic process"/>
    <property type="evidence" value="ECO:0007669"/>
    <property type="project" value="TreeGrafter"/>
</dbReference>
<comment type="caution">
    <text evidence="2">The sequence shown here is derived from an EMBL/GenBank/DDBJ whole genome shotgun (WGS) entry which is preliminary data.</text>
</comment>
<sequence length="409" mass="45464">MAAVARCSSVRAAAQAPACSARAQASSRPAPFAGLRRASVVDKDLEACPVQQLRLLNAARPAAARRTAARAVTVMSASVAPKKILMLGGTRFIGVYLARMLVDAGHDVTLLTRGKKPVTFRIPDDTDESFERFASSIKHIACDRTDAAAMKQLLGNQGFEVVYDINGREADEAEIVLDAVGPNLQQYIFCSSAGVYKKSEQMPHREEDDVDFNSRHKGKLYTEDLLQRRGVNWTSVRPVYIYGPLNYNPVEEWFFHRIKAGRPIPVPNSGMQVTQLGHVKDLATAFVKILGNPRAARQVYNISGERFVTFDGLAKACAQAMGFREPELVHYNPKDFDFGKAKAFPMRDQHFFASVDKAMEDLDWAPEFGLLEGLQDSYDKDFGRGTYRKEPDYTTDDMILERVKGKVMA</sequence>
<dbReference type="Proteomes" id="UP000239899">
    <property type="component" value="Unassembled WGS sequence"/>
</dbReference>
<dbReference type="Gene3D" id="3.40.50.720">
    <property type="entry name" value="NAD(P)-binding Rossmann-like Domain"/>
    <property type="match status" value="1"/>
</dbReference>
<feature type="domain" description="NAD-dependent epimerase/dehydratase" evidence="1">
    <location>
        <begin position="84"/>
        <end position="302"/>
    </location>
</feature>
<dbReference type="EMBL" id="LHPG02000003">
    <property type="protein sequence ID" value="PRW59559.1"/>
    <property type="molecule type" value="Genomic_DNA"/>
</dbReference>
<dbReference type="CDD" id="cd05265">
    <property type="entry name" value="SDR_a1"/>
    <property type="match status" value="1"/>
</dbReference>
<dbReference type="OrthoDB" id="419598at2759"/>
<dbReference type="PANTHER" id="PTHR43725:SF8">
    <property type="entry name" value="CHLOROPLAST STEM-LOOP BINDING PROTEIN OF 41 KDA B, CHLOROPLASTIC"/>
    <property type="match status" value="1"/>
</dbReference>
<dbReference type="Pfam" id="PF01370">
    <property type="entry name" value="Epimerase"/>
    <property type="match status" value="1"/>
</dbReference>
<evidence type="ECO:0000259" key="1">
    <source>
        <dbReference type="Pfam" id="PF01370"/>
    </source>
</evidence>
<dbReference type="SUPFAM" id="SSF51735">
    <property type="entry name" value="NAD(P)-binding Rossmann-fold domains"/>
    <property type="match status" value="1"/>
</dbReference>
<name>A0A2P6TZR7_CHLSO</name>
<proteinExistence type="predicted"/>
<gene>
    <name evidence="2" type="ORF">C2E21_1759</name>
</gene>
<organism evidence="2 3">
    <name type="scientific">Chlorella sorokiniana</name>
    <name type="common">Freshwater green alga</name>
    <dbReference type="NCBI Taxonomy" id="3076"/>
    <lineage>
        <taxon>Eukaryota</taxon>
        <taxon>Viridiplantae</taxon>
        <taxon>Chlorophyta</taxon>
        <taxon>core chlorophytes</taxon>
        <taxon>Trebouxiophyceae</taxon>
        <taxon>Chlorellales</taxon>
        <taxon>Chlorellaceae</taxon>
        <taxon>Chlorella clade</taxon>
        <taxon>Chlorella</taxon>
    </lineage>
</organism>
<dbReference type="InterPro" id="IPR036291">
    <property type="entry name" value="NAD(P)-bd_dom_sf"/>
</dbReference>
<dbReference type="AlphaFoldDB" id="A0A2P6TZR7"/>
<protein>
    <submittedName>
        <fullName evidence="2">Chloroplast stem-loop-binding</fullName>
    </submittedName>
</protein>
<dbReference type="STRING" id="3076.A0A2P6TZR7"/>